<dbReference type="RefSeq" id="WP_089158992.1">
    <property type="nucleotide sequence ID" value="NZ_MTHB01000018.1"/>
</dbReference>
<dbReference type="EMBL" id="MTHB01000018">
    <property type="protein sequence ID" value="OXC80385.1"/>
    <property type="molecule type" value="Genomic_DNA"/>
</dbReference>
<accession>A0A226XA59</accession>
<gene>
    <name evidence="1" type="ORF">BSU04_01945</name>
</gene>
<proteinExistence type="predicted"/>
<dbReference type="Proteomes" id="UP000214720">
    <property type="component" value="Unassembled WGS sequence"/>
</dbReference>
<evidence type="ECO:0000313" key="2">
    <source>
        <dbReference type="Proteomes" id="UP000214720"/>
    </source>
</evidence>
<dbReference type="AlphaFoldDB" id="A0A226XA59"/>
<comment type="caution">
    <text evidence="1">The sequence shown here is derived from an EMBL/GenBank/DDBJ whole genome shotgun (WGS) entry which is preliminary data.</text>
</comment>
<evidence type="ECO:0000313" key="1">
    <source>
        <dbReference type="EMBL" id="OXC80385.1"/>
    </source>
</evidence>
<dbReference type="OrthoDB" id="9133113at2"/>
<protein>
    <submittedName>
        <fullName evidence="1">Uncharacterized protein</fullName>
    </submittedName>
</protein>
<reference evidence="2" key="1">
    <citation type="submission" date="2017-01" db="EMBL/GenBank/DDBJ databases">
        <title>Genome Analysis of Deinococcus marmoris KOPRI26562.</title>
        <authorList>
            <person name="Kim J.H."/>
            <person name="Oh H.-M."/>
        </authorList>
    </citation>
    <scope>NUCLEOTIDE SEQUENCE [LARGE SCALE GENOMIC DNA]</scope>
    <source>
        <strain evidence="2">PAMC 26633</strain>
    </source>
</reference>
<organism evidence="1 2">
    <name type="scientific">Caballeronia sordidicola</name>
    <name type="common">Burkholderia sordidicola</name>
    <dbReference type="NCBI Taxonomy" id="196367"/>
    <lineage>
        <taxon>Bacteria</taxon>
        <taxon>Pseudomonadati</taxon>
        <taxon>Pseudomonadota</taxon>
        <taxon>Betaproteobacteria</taxon>
        <taxon>Burkholderiales</taxon>
        <taxon>Burkholderiaceae</taxon>
        <taxon>Caballeronia</taxon>
    </lineage>
</organism>
<name>A0A226XA59_CABSO</name>
<sequence length="186" mass="19560">MPDKASHETTRIVLALDTAIAAFRAREPTGLRALDAASSLIGELPADVADRDATVRRGGQGRGPRRPDRVELAILTALTDTYGSEKLTNASLGYALRLVARHGGVSLVQRVLWGESASDAQLAATRAAFTQISSSFSDTFLADAKEVIAGFLSRPPGEAKSPKDSDDCVVTVTNGDTAKDLAAVRP</sequence>